<evidence type="ECO:0000256" key="4">
    <source>
        <dbReference type="ARBA" id="ARBA00023163"/>
    </source>
</evidence>
<dbReference type="InterPro" id="IPR016656">
    <property type="entry name" value="TFIIE-bsu"/>
</dbReference>
<dbReference type="STRING" id="212818.A0A0D2AG49"/>
<organism evidence="8 9">
    <name type="scientific">Exophiala mesophila</name>
    <name type="common">Black yeast-like fungus</name>
    <dbReference type="NCBI Taxonomy" id="212818"/>
    <lineage>
        <taxon>Eukaryota</taxon>
        <taxon>Fungi</taxon>
        <taxon>Dikarya</taxon>
        <taxon>Ascomycota</taxon>
        <taxon>Pezizomycotina</taxon>
        <taxon>Eurotiomycetes</taxon>
        <taxon>Chaetothyriomycetidae</taxon>
        <taxon>Chaetothyriales</taxon>
        <taxon>Herpotrichiellaceae</taxon>
        <taxon>Exophiala</taxon>
    </lineage>
</organism>
<keyword evidence="9" id="KW-1185">Reference proteome</keyword>
<evidence type="ECO:0000313" key="8">
    <source>
        <dbReference type="EMBL" id="KIV97898.1"/>
    </source>
</evidence>
<comment type="subcellular location">
    <subcellularLocation>
        <location evidence="1">Nucleus</location>
    </subcellularLocation>
</comment>
<dbReference type="RefSeq" id="XP_016229472.1">
    <property type="nucleotide sequence ID" value="XM_016365823.1"/>
</dbReference>
<dbReference type="OrthoDB" id="5323195at2759"/>
<proteinExistence type="predicted"/>
<dbReference type="HOGENOM" id="CLU_056580_0_1_1"/>
<dbReference type="GO" id="GO:0005673">
    <property type="term" value="C:transcription factor TFIIE complex"/>
    <property type="evidence" value="ECO:0007669"/>
    <property type="project" value="InterPro"/>
</dbReference>
<evidence type="ECO:0000313" key="9">
    <source>
        <dbReference type="Proteomes" id="UP000054302"/>
    </source>
</evidence>
<dbReference type="GeneID" id="27319443"/>
<evidence type="ECO:0000256" key="2">
    <source>
        <dbReference type="ARBA" id="ARBA00023015"/>
    </source>
</evidence>
<dbReference type="Pfam" id="PF02186">
    <property type="entry name" value="TFIIE_beta"/>
    <property type="match status" value="1"/>
</dbReference>
<dbReference type="AlphaFoldDB" id="A0A0D2AG49"/>
<sequence length="233" mass="26640">MSSLYGSTNDRLVAGSDARTNVIYAIDRLKEKFPSPIPSQELIAYVLPHPKRHDEQAVKLFKTLLGVNPKISFDPTSESYRFKPEYDISSADELLRYLQNQDSSKGIHVRDLKEGWPDVLEAINTLDKEHKLLVTRNKKDSQPRMVWANDPTLFVPLDQEFKEIFNQIPLPSIEDTITALTKMNYKTTGAPASKEVAKVEKKKKKVRRGVKVTNVHMQGLFRDYSNQRPQGTK</sequence>
<keyword evidence="4" id="KW-0804">Transcription</keyword>
<gene>
    <name evidence="8" type="ORF">PV10_01598</name>
</gene>
<evidence type="ECO:0000259" key="7">
    <source>
        <dbReference type="PROSITE" id="PS51351"/>
    </source>
</evidence>
<dbReference type="Pfam" id="PF18121">
    <property type="entry name" value="TFA2_Winged_2"/>
    <property type="match status" value="1"/>
</dbReference>
<evidence type="ECO:0000256" key="5">
    <source>
        <dbReference type="ARBA" id="ARBA00023242"/>
    </source>
</evidence>
<dbReference type="GO" id="GO:0003677">
    <property type="term" value="F:DNA binding"/>
    <property type="evidence" value="ECO:0007669"/>
    <property type="project" value="UniProtKB-KW"/>
</dbReference>
<dbReference type="OMA" id="RTKKDNH"/>
<dbReference type="InterPro" id="IPR040501">
    <property type="entry name" value="TFA2_Winged_2"/>
</dbReference>
<dbReference type="InterPro" id="IPR003166">
    <property type="entry name" value="TFIIE_bsu_DNA-bd"/>
</dbReference>
<feature type="domain" description="TFIIE beta" evidence="7">
    <location>
        <begin position="7"/>
        <end position="89"/>
    </location>
</feature>
<dbReference type="EMBL" id="KN847520">
    <property type="protein sequence ID" value="KIV97898.1"/>
    <property type="molecule type" value="Genomic_DNA"/>
</dbReference>
<dbReference type="GO" id="GO:0006367">
    <property type="term" value="P:transcription initiation at RNA polymerase II promoter"/>
    <property type="evidence" value="ECO:0007669"/>
    <property type="project" value="InterPro"/>
</dbReference>
<dbReference type="PIRSF" id="PIRSF016398">
    <property type="entry name" value="TFIIE-beta"/>
    <property type="match status" value="1"/>
</dbReference>
<dbReference type="GO" id="GO:0001097">
    <property type="term" value="F:TFIIH-class transcription factor complex binding"/>
    <property type="evidence" value="ECO:0007669"/>
    <property type="project" value="TreeGrafter"/>
</dbReference>
<dbReference type="PANTHER" id="PTHR12716">
    <property type="entry name" value="TRANSCRIPTION INITIATION FACTOR IIE, BETA SUBUNIT"/>
    <property type="match status" value="1"/>
</dbReference>
<evidence type="ECO:0000256" key="6">
    <source>
        <dbReference type="ARBA" id="ARBA00025581"/>
    </source>
</evidence>
<comment type="function">
    <text evidence="6">Recruits TFIIH to the initiation complex and stimulates the RNA polymerase II C-terminal domain kinase and DNA-dependent ATPase activities of TFIIH. Both TFIIH and TFIIE are required for promoter clearance by RNA polymerase.</text>
</comment>
<dbReference type="Proteomes" id="UP000054302">
    <property type="component" value="Unassembled WGS sequence"/>
</dbReference>
<protein>
    <recommendedName>
        <fullName evidence="7">TFIIE beta domain-containing protein</fullName>
    </recommendedName>
</protein>
<dbReference type="VEuPathDB" id="FungiDB:PV10_01598"/>
<evidence type="ECO:0000256" key="1">
    <source>
        <dbReference type="ARBA" id="ARBA00004123"/>
    </source>
</evidence>
<reference evidence="8 9" key="1">
    <citation type="submission" date="2015-01" db="EMBL/GenBank/DDBJ databases">
        <title>The Genome Sequence of Exophiala mesophila CBS40295.</title>
        <authorList>
            <consortium name="The Broad Institute Genomics Platform"/>
            <person name="Cuomo C."/>
            <person name="de Hoog S."/>
            <person name="Gorbushina A."/>
            <person name="Stielow B."/>
            <person name="Teixiera M."/>
            <person name="Abouelleil A."/>
            <person name="Chapman S.B."/>
            <person name="Priest M."/>
            <person name="Young S.K."/>
            <person name="Wortman J."/>
            <person name="Nusbaum C."/>
            <person name="Birren B."/>
        </authorList>
    </citation>
    <scope>NUCLEOTIDE SEQUENCE [LARGE SCALE GENOMIC DNA]</scope>
    <source>
        <strain evidence="8 9">CBS 40295</strain>
    </source>
</reference>
<dbReference type="PANTHER" id="PTHR12716:SF8">
    <property type="entry name" value="TRANSCRIPTION INITIATION FACTOR IIE SUBUNIT BETA"/>
    <property type="match status" value="1"/>
</dbReference>
<keyword evidence="2" id="KW-0805">Transcription regulation</keyword>
<evidence type="ECO:0000256" key="3">
    <source>
        <dbReference type="ARBA" id="ARBA00023125"/>
    </source>
</evidence>
<keyword evidence="3" id="KW-0238">DNA-binding</keyword>
<name>A0A0D2AG49_EXOME</name>
<accession>A0A0D2AG49</accession>
<dbReference type="PROSITE" id="PS51351">
    <property type="entry name" value="TFIIE_BETA_C"/>
    <property type="match status" value="1"/>
</dbReference>
<keyword evidence="5" id="KW-0539">Nucleus</keyword>